<organism evidence="6 7">
    <name type="scientific">Aestuariispira insulae</name>
    <dbReference type="NCBI Taxonomy" id="1461337"/>
    <lineage>
        <taxon>Bacteria</taxon>
        <taxon>Pseudomonadati</taxon>
        <taxon>Pseudomonadota</taxon>
        <taxon>Alphaproteobacteria</taxon>
        <taxon>Rhodospirillales</taxon>
        <taxon>Kiloniellaceae</taxon>
        <taxon>Aestuariispira</taxon>
    </lineage>
</organism>
<keyword evidence="7" id="KW-1185">Reference proteome</keyword>
<gene>
    <name evidence="6" type="ORF">DFP90_108171</name>
</gene>
<dbReference type="InterPro" id="IPR023772">
    <property type="entry name" value="DNA-bd_HTH_TetR-type_CS"/>
</dbReference>
<keyword evidence="2 4" id="KW-0238">DNA-binding</keyword>
<name>A0A3D9HF83_9PROT</name>
<feature type="domain" description="HTH tetR-type" evidence="5">
    <location>
        <begin position="21"/>
        <end position="81"/>
    </location>
</feature>
<proteinExistence type="predicted"/>
<accession>A0A3D9HF83</accession>
<dbReference type="InterPro" id="IPR009057">
    <property type="entry name" value="Homeodomain-like_sf"/>
</dbReference>
<reference evidence="6 7" key="1">
    <citation type="submission" date="2018-07" db="EMBL/GenBank/DDBJ databases">
        <title>Genomic Encyclopedia of Type Strains, Phase III (KMG-III): the genomes of soil and plant-associated and newly described type strains.</title>
        <authorList>
            <person name="Whitman W."/>
        </authorList>
    </citation>
    <scope>NUCLEOTIDE SEQUENCE [LARGE SCALE GENOMIC DNA]</scope>
    <source>
        <strain evidence="6 7">CECT 8488</strain>
    </source>
</reference>
<dbReference type="PROSITE" id="PS50977">
    <property type="entry name" value="HTH_TETR_2"/>
    <property type="match status" value="1"/>
</dbReference>
<keyword evidence="1" id="KW-0805">Transcription regulation</keyword>
<evidence type="ECO:0000256" key="4">
    <source>
        <dbReference type="PROSITE-ProRule" id="PRU00335"/>
    </source>
</evidence>
<dbReference type="PANTHER" id="PTHR30055">
    <property type="entry name" value="HTH-TYPE TRANSCRIPTIONAL REGULATOR RUTR"/>
    <property type="match status" value="1"/>
</dbReference>
<dbReference type="Gene3D" id="1.10.357.10">
    <property type="entry name" value="Tetracycline Repressor, domain 2"/>
    <property type="match status" value="1"/>
</dbReference>
<dbReference type="FunFam" id="1.10.10.60:FF:000141">
    <property type="entry name" value="TetR family transcriptional regulator"/>
    <property type="match status" value="1"/>
</dbReference>
<evidence type="ECO:0000313" key="7">
    <source>
        <dbReference type="Proteomes" id="UP000256845"/>
    </source>
</evidence>
<dbReference type="OrthoDB" id="9816431at2"/>
<dbReference type="Pfam" id="PF00440">
    <property type="entry name" value="TetR_N"/>
    <property type="match status" value="1"/>
</dbReference>
<dbReference type="RefSeq" id="WP_115937770.1">
    <property type="nucleotide sequence ID" value="NZ_QRDW01000008.1"/>
</dbReference>
<dbReference type="PRINTS" id="PR00455">
    <property type="entry name" value="HTHTETR"/>
</dbReference>
<keyword evidence="3" id="KW-0804">Transcription</keyword>
<sequence length="218" mass="24448">MILNHPGCPIGNTVSKLTRSEAKRQAIVDAARDIFIEKGYGESSMDDIANRANVSKRTVYNHFPGKDALFGSIIEGECDKAMESVAKRMAYCEEDIEGTLREFAARFLDIIYSPDGVKLFRTIVAEADRFPELGTVFFQAGVCPAQFHAQEYIAKMMDQGRLRKDDPEKAATLLFCLIKGDMHYKLLLCFQEEASPEELTALIDDALEMWMRAYAPAS</sequence>
<dbReference type="PROSITE" id="PS01081">
    <property type="entry name" value="HTH_TETR_1"/>
    <property type="match status" value="1"/>
</dbReference>
<dbReference type="InterPro" id="IPR001647">
    <property type="entry name" value="HTH_TetR"/>
</dbReference>
<dbReference type="GO" id="GO:0003700">
    <property type="term" value="F:DNA-binding transcription factor activity"/>
    <property type="evidence" value="ECO:0007669"/>
    <property type="project" value="TreeGrafter"/>
</dbReference>
<comment type="caution">
    <text evidence="6">The sequence shown here is derived from an EMBL/GenBank/DDBJ whole genome shotgun (WGS) entry which is preliminary data.</text>
</comment>
<dbReference type="AlphaFoldDB" id="A0A3D9HF83"/>
<dbReference type="GO" id="GO:0000976">
    <property type="term" value="F:transcription cis-regulatory region binding"/>
    <property type="evidence" value="ECO:0007669"/>
    <property type="project" value="TreeGrafter"/>
</dbReference>
<evidence type="ECO:0000259" key="5">
    <source>
        <dbReference type="PROSITE" id="PS50977"/>
    </source>
</evidence>
<protein>
    <submittedName>
        <fullName evidence="6">TetR family transcriptional regulator</fullName>
    </submittedName>
</protein>
<dbReference type="PANTHER" id="PTHR30055:SF146">
    <property type="entry name" value="HTH-TYPE TRANSCRIPTIONAL DUAL REGULATOR CECR"/>
    <property type="match status" value="1"/>
</dbReference>
<evidence type="ECO:0000256" key="3">
    <source>
        <dbReference type="ARBA" id="ARBA00023163"/>
    </source>
</evidence>
<dbReference type="SUPFAM" id="SSF48498">
    <property type="entry name" value="Tetracyclin repressor-like, C-terminal domain"/>
    <property type="match status" value="1"/>
</dbReference>
<dbReference type="Proteomes" id="UP000256845">
    <property type="component" value="Unassembled WGS sequence"/>
</dbReference>
<dbReference type="InterPro" id="IPR039536">
    <property type="entry name" value="TetR_C_Proteobacteria"/>
</dbReference>
<dbReference type="InterPro" id="IPR036271">
    <property type="entry name" value="Tet_transcr_reg_TetR-rel_C_sf"/>
</dbReference>
<dbReference type="SUPFAM" id="SSF46689">
    <property type="entry name" value="Homeodomain-like"/>
    <property type="match status" value="1"/>
</dbReference>
<dbReference type="InterPro" id="IPR050109">
    <property type="entry name" value="HTH-type_TetR-like_transc_reg"/>
</dbReference>
<dbReference type="Gene3D" id="1.10.10.60">
    <property type="entry name" value="Homeodomain-like"/>
    <property type="match status" value="1"/>
</dbReference>
<feature type="DNA-binding region" description="H-T-H motif" evidence="4">
    <location>
        <begin position="44"/>
        <end position="63"/>
    </location>
</feature>
<evidence type="ECO:0000256" key="1">
    <source>
        <dbReference type="ARBA" id="ARBA00023015"/>
    </source>
</evidence>
<dbReference type="Pfam" id="PF14246">
    <property type="entry name" value="TetR_C_7"/>
    <property type="match status" value="1"/>
</dbReference>
<evidence type="ECO:0000313" key="6">
    <source>
        <dbReference type="EMBL" id="RED48152.1"/>
    </source>
</evidence>
<evidence type="ECO:0000256" key="2">
    <source>
        <dbReference type="ARBA" id="ARBA00023125"/>
    </source>
</evidence>
<dbReference type="EMBL" id="QRDW01000008">
    <property type="protein sequence ID" value="RED48152.1"/>
    <property type="molecule type" value="Genomic_DNA"/>
</dbReference>